<dbReference type="InterPro" id="IPR022653">
    <property type="entry name" value="De-COase2_pyr-phos_BS"/>
</dbReference>
<evidence type="ECO:0000256" key="7">
    <source>
        <dbReference type="ARBA" id="ARBA00049127"/>
    </source>
</evidence>
<keyword evidence="11" id="KW-1185">Reference proteome</keyword>
<dbReference type="GO" id="GO:0004586">
    <property type="term" value="F:ornithine decarboxylase activity"/>
    <property type="evidence" value="ECO:0007669"/>
    <property type="project" value="UniProtKB-EC"/>
</dbReference>
<dbReference type="EC" id="4.1.1.17" evidence="6"/>
<feature type="modified residue" description="N6-(pyridoxal phosphate)lysine" evidence="8">
    <location>
        <position position="74"/>
    </location>
</feature>
<protein>
    <recommendedName>
        <fullName evidence="6">ornithine decarboxylase</fullName>
        <ecNumber evidence="6">4.1.1.17</ecNumber>
    </recommendedName>
</protein>
<dbReference type="FunFam" id="3.20.20.10:FF:000008">
    <property type="entry name" value="Ornithine decarboxylase"/>
    <property type="match status" value="1"/>
</dbReference>
<evidence type="ECO:0000256" key="4">
    <source>
        <dbReference type="ARBA" id="ARBA00023239"/>
    </source>
</evidence>
<gene>
    <name evidence="10" type="ORF">EDC56_1905</name>
</gene>
<feature type="active site" description="Proton donor" evidence="8">
    <location>
        <position position="347"/>
    </location>
</feature>
<dbReference type="Gene3D" id="3.20.20.10">
    <property type="entry name" value="Alanine racemase"/>
    <property type="match status" value="1"/>
</dbReference>
<evidence type="ECO:0000313" key="10">
    <source>
        <dbReference type="EMBL" id="ROS01463.1"/>
    </source>
</evidence>
<dbReference type="PANTHER" id="PTHR11482:SF6">
    <property type="entry name" value="ORNITHINE DECARBOXYLASE 1-RELATED"/>
    <property type="match status" value="1"/>
</dbReference>
<dbReference type="Gene3D" id="2.40.37.10">
    <property type="entry name" value="Lyase, Ornithine Decarboxylase, Chain A, domain 1"/>
    <property type="match status" value="1"/>
</dbReference>
<evidence type="ECO:0000256" key="3">
    <source>
        <dbReference type="ARBA" id="ARBA00022898"/>
    </source>
</evidence>
<dbReference type="GO" id="GO:0005737">
    <property type="term" value="C:cytoplasm"/>
    <property type="evidence" value="ECO:0007669"/>
    <property type="project" value="TreeGrafter"/>
</dbReference>
<dbReference type="InterPro" id="IPR000183">
    <property type="entry name" value="Orn/DAP/Arg_de-COase"/>
</dbReference>
<name>A0A3N2DNS2_9GAMM</name>
<dbReference type="CDD" id="cd00622">
    <property type="entry name" value="PLPDE_III_ODC"/>
    <property type="match status" value="1"/>
</dbReference>
<dbReference type="InterPro" id="IPR029066">
    <property type="entry name" value="PLP-binding_barrel"/>
</dbReference>
<dbReference type="SUPFAM" id="SSF51419">
    <property type="entry name" value="PLP-binding barrel"/>
    <property type="match status" value="1"/>
</dbReference>
<evidence type="ECO:0000256" key="5">
    <source>
        <dbReference type="ARBA" id="ARBA00034115"/>
    </source>
</evidence>
<dbReference type="PRINTS" id="PR01179">
    <property type="entry name" value="ODADCRBXLASE"/>
</dbReference>
<dbReference type="InterPro" id="IPR022644">
    <property type="entry name" value="De-COase2_N"/>
</dbReference>
<keyword evidence="3 8" id="KW-0663">Pyridoxal phosphate</keyword>
<dbReference type="Pfam" id="PF02784">
    <property type="entry name" value="Orn_Arg_deC_N"/>
    <property type="match status" value="1"/>
</dbReference>
<dbReference type="PRINTS" id="PR01182">
    <property type="entry name" value="ORNDCRBXLASE"/>
</dbReference>
<dbReference type="GO" id="GO:0033387">
    <property type="term" value="P:putrescine biosynthetic process from arginine, via ornithine"/>
    <property type="evidence" value="ECO:0007669"/>
    <property type="project" value="TreeGrafter"/>
</dbReference>
<dbReference type="InterPro" id="IPR002433">
    <property type="entry name" value="Orn_de-COase"/>
</dbReference>
<accession>A0A3N2DNS2</accession>
<dbReference type="OrthoDB" id="9802147at2"/>
<comment type="pathway">
    <text evidence="5">Amine and polyamine biosynthesis; putrescine biosynthesis via L-ornithine pathway; putrescine from L-ornithine: step 1/1.</text>
</comment>
<evidence type="ECO:0000259" key="9">
    <source>
        <dbReference type="Pfam" id="PF02784"/>
    </source>
</evidence>
<evidence type="ECO:0000256" key="1">
    <source>
        <dbReference type="ARBA" id="ARBA00001933"/>
    </source>
</evidence>
<dbReference type="AlphaFoldDB" id="A0A3N2DNS2"/>
<dbReference type="InterPro" id="IPR009006">
    <property type="entry name" value="Ala_racemase/Decarboxylase_C"/>
</dbReference>
<comment type="similarity">
    <text evidence="2">Belongs to the Orn/Lys/Arg decarboxylase class-II family.</text>
</comment>
<sequence length="396" mass="42792">MAENYAHSVQQVAAKGATLHTFSSPQRDKLQQLLPSLQAHYQQPLVLMSRQILARQVARFQAALPTIAPHFAVKANPHPDVLRCLMEAGTGFEVASKAELDQLLAMGVQASKVFYSNPVKSPHYIAYAASMGVEWFALDSVEELEKIHRIAPAAKLYLRIYTSNKGSSIELSAKFGASREDVSAVIARAAALGADLAGVTFHVGSQCCNVDNWRLGIERSAEIFGEMHRAGLEPRLLDLGGGYPVSIDQAAPSLELIAQVIHSALQPLLVEFGNITVIAEPGRFLVAEAGLFVCQVVAASRRDQQNWLYLDAGFYGGLLEIKEGLEYPITTLASGPEQSWVLAGPTCDSIDICSDQYRLPASLQAGDWVMVGCAGAYSNACACEFNGFPLPKVVME</sequence>
<comment type="caution">
    <text evidence="10">The sequence shown here is derived from an EMBL/GenBank/DDBJ whole genome shotgun (WGS) entry which is preliminary data.</text>
</comment>
<dbReference type="SUPFAM" id="SSF50621">
    <property type="entry name" value="Alanine racemase C-terminal domain-like"/>
    <property type="match status" value="1"/>
</dbReference>
<dbReference type="EMBL" id="RKHR01000004">
    <property type="protein sequence ID" value="ROS01463.1"/>
    <property type="molecule type" value="Genomic_DNA"/>
</dbReference>
<dbReference type="PANTHER" id="PTHR11482">
    <property type="entry name" value="ARGININE/DIAMINOPIMELATE/ORNITHINE DECARBOXYLASE"/>
    <property type="match status" value="1"/>
</dbReference>
<evidence type="ECO:0000313" key="11">
    <source>
        <dbReference type="Proteomes" id="UP000275394"/>
    </source>
</evidence>
<feature type="domain" description="Orn/DAP/Arg decarboxylase 2 N-terminal" evidence="9">
    <location>
        <begin position="53"/>
        <end position="287"/>
    </location>
</feature>
<dbReference type="RefSeq" id="WP_123712252.1">
    <property type="nucleotide sequence ID" value="NZ_RKHR01000004.1"/>
</dbReference>
<organism evidence="10 11">
    <name type="scientific">Sinobacterium caligoides</name>
    <dbReference type="NCBI Taxonomy" id="933926"/>
    <lineage>
        <taxon>Bacteria</taxon>
        <taxon>Pseudomonadati</taxon>
        <taxon>Pseudomonadota</taxon>
        <taxon>Gammaproteobacteria</taxon>
        <taxon>Cellvibrionales</taxon>
        <taxon>Spongiibacteraceae</taxon>
        <taxon>Sinobacterium</taxon>
    </lineage>
</organism>
<comment type="cofactor">
    <cofactor evidence="1 8">
        <name>pyridoxal 5'-phosphate</name>
        <dbReference type="ChEBI" id="CHEBI:597326"/>
    </cofactor>
</comment>
<dbReference type="PROSITE" id="PS00878">
    <property type="entry name" value="ODR_DC_2_1"/>
    <property type="match status" value="1"/>
</dbReference>
<keyword evidence="4" id="KW-0456">Lyase</keyword>
<proteinExistence type="inferred from homology"/>
<dbReference type="Proteomes" id="UP000275394">
    <property type="component" value="Unassembled WGS sequence"/>
</dbReference>
<evidence type="ECO:0000256" key="2">
    <source>
        <dbReference type="ARBA" id="ARBA00008872"/>
    </source>
</evidence>
<reference evidence="10 11" key="1">
    <citation type="submission" date="2018-11" db="EMBL/GenBank/DDBJ databases">
        <title>Genomic Encyclopedia of Type Strains, Phase IV (KMG-IV): sequencing the most valuable type-strain genomes for metagenomic binning, comparative biology and taxonomic classification.</title>
        <authorList>
            <person name="Goeker M."/>
        </authorList>
    </citation>
    <scope>NUCLEOTIDE SEQUENCE [LARGE SCALE GENOMIC DNA]</scope>
    <source>
        <strain evidence="10 11">DSM 100316</strain>
    </source>
</reference>
<evidence type="ECO:0000256" key="6">
    <source>
        <dbReference type="ARBA" id="ARBA00034138"/>
    </source>
</evidence>
<comment type="catalytic activity">
    <reaction evidence="7">
        <text>L-ornithine + H(+) = putrescine + CO2</text>
        <dbReference type="Rhea" id="RHEA:22964"/>
        <dbReference type="ChEBI" id="CHEBI:15378"/>
        <dbReference type="ChEBI" id="CHEBI:16526"/>
        <dbReference type="ChEBI" id="CHEBI:46911"/>
        <dbReference type="ChEBI" id="CHEBI:326268"/>
        <dbReference type="EC" id="4.1.1.17"/>
    </reaction>
</comment>
<evidence type="ECO:0000256" key="8">
    <source>
        <dbReference type="PIRSR" id="PIRSR600183-50"/>
    </source>
</evidence>